<keyword evidence="4 6" id="KW-0456">Lyase</keyword>
<name>A0A167C2W7_9ASCO</name>
<evidence type="ECO:0000256" key="3">
    <source>
        <dbReference type="ARBA" id="ARBA00022898"/>
    </source>
</evidence>
<evidence type="ECO:0000256" key="2">
    <source>
        <dbReference type="ARBA" id="ARBA00009533"/>
    </source>
</evidence>
<dbReference type="RefSeq" id="XP_018733629.1">
    <property type="nucleotide sequence ID" value="XM_018880994.1"/>
</dbReference>
<dbReference type="InterPro" id="IPR002129">
    <property type="entry name" value="PyrdxlP-dep_de-COase"/>
</dbReference>
<dbReference type="InterPro" id="IPR010977">
    <property type="entry name" value="Aromatic_deC"/>
</dbReference>
<reference evidence="7 8" key="1">
    <citation type="submission" date="2016-02" db="EMBL/GenBank/DDBJ databases">
        <title>Complete genome sequence and transcriptome regulation of the pentose utilising yeast Sugiyamaella lignohabitans.</title>
        <authorList>
            <person name="Bellasio M."/>
            <person name="Peymann A."/>
            <person name="Valli M."/>
            <person name="Sipitzky M."/>
            <person name="Graf A."/>
            <person name="Sauer M."/>
            <person name="Marx H."/>
            <person name="Mattanovich D."/>
        </authorList>
    </citation>
    <scope>NUCLEOTIDE SEQUENCE [LARGE SCALE GENOMIC DNA]</scope>
    <source>
        <strain evidence="7 8">CBS 10342</strain>
    </source>
</reference>
<sequence length="481" mass="52709">MDKLITELIEQPKEGSHFRDPGLGPLPSAQNLDKARKVIAETSNKLPLEGLGIEKVAGILTNDILPALPNQSSHYYGFVTGGATPAARLADHLAVWADTMPQVHLPEESVSTDVEDAALKLLLDLLKLERTQWLGRTITTGATASNVLALACARDWLVGSDEASIAEHGFANALKASGVQDIKIYVCKSHSSIGKAASIVGLGRKSVVEISDAAHLWNFDIAKLEEQLISDKSKSIRSIICANFGEVNTGQYTQDIKELRRLCDQYKAWLHIDGAFGVYLRALADKYDSAYHQLAQRVTAGLELADSITGDSHKTLNVPYDSGVFFTKHKELLQHIFHNPGAVYLSGTSDSIPSPLNIGIENSRRFRALAVYSTLLAYGEAGYSQFIERIIRFSQRLSAWIHQSPDYELLLESPKDAISVVLFRAKDTEANKTLKQRINQSGKIYVSGTVWNGSPAVRIAPCNWNIADGDEQIVINVLSTF</sequence>
<comment type="cofactor">
    <cofactor evidence="1 5 6">
        <name>pyridoxal 5'-phosphate</name>
        <dbReference type="ChEBI" id="CHEBI:597326"/>
    </cofactor>
</comment>
<dbReference type="GO" id="GO:0030170">
    <property type="term" value="F:pyridoxal phosphate binding"/>
    <property type="evidence" value="ECO:0007669"/>
    <property type="project" value="InterPro"/>
</dbReference>
<dbReference type="Gene3D" id="3.90.1150.10">
    <property type="entry name" value="Aspartate Aminotransferase, domain 1"/>
    <property type="match status" value="1"/>
</dbReference>
<dbReference type="GO" id="GO:0019752">
    <property type="term" value="P:carboxylic acid metabolic process"/>
    <property type="evidence" value="ECO:0007669"/>
    <property type="project" value="InterPro"/>
</dbReference>
<dbReference type="GO" id="GO:0005737">
    <property type="term" value="C:cytoplasm"/>
    <property type="evidence" value="ECO:0007669"/>
    <property type="project" value="TreeGrafter"/>
</dbReference>
<proteinExistence type="inferred from homology"/>
<evidence type="ECO:0000313" key="7">
    <source>
        <dbReference type="EMBL" id="ANB11152.1"/>
    </source>
</evidence>
<organism evidence="7 8">
    <name type="scientific">Sugiyamaella lignohabitans</name>
    <dbReference type="NCBI Taxonomy" id="796027"/>
    <lineage>
        <taxon>Eukaryota</taxon>
        <taxon>Fungi</taxon>
        <taxon>Dikarya</taxon>
        <taxon>Ascomycota</taxon>
        <taxon>Saccharomycotina</taxon>
        <taxon>Dipodascomycetes</taxon>
        <taxon>Dipodascales</taxon>
        <taxon>Trichomonascaceae</taxon>
        <taxon>Sugiyamaella</taxon>
    </lineage>
</organism>
<dbReference type="SUPFAM" id="SSF53383">
    <property type="entry name" value="PLP-dependent transferases"/>
    <property type="match status" value="1"/>
</dbReference>
<keyword evidence="8" id="KW-1185">Reference proteome</keyword>
<evidence type="ECO:0008006" key="9">
    <source>
        <dbReference type="Google" id="ProtNLM"/>
    </source>
</evidence>
<dbReference type="PANTHER" id="PTHR11999">
    <property type="entry name" value="GROUP II PYRIDOXAL-5-PHOSPHATE DECARBOXYLASE"/>
    <property type="match status" value="1"/>
</dbReference>
<keyword evidence="3 5" id="KW-0663">Pyridoxal phosphate</keyword>
<comment type="similarity">
    <text evidence="2 6">Belongs to the group II decarboxylase family.</text>
</comment>
<dbReference type="PANTHER" id="PTHR11999:SF165">
    <property type="entry name" value="DECARBOXYLASE, PUTATIVE (AFU_ORTHOLOGUE AFUA_2G04980)-RELATED"/>
    <property type="match status" value="1"/>
</dbReference>
<evidence type="ECO:0000256" key="1">
    <source>
        <dbReference type="ARBA" id="ARBA00001933"/>
    </source>
</evidence>
<dbReference type="Proteomes" id="UP000189580">
    <property type="component" value="Chromosome c"/>
</dbReference>
<evidence type="ECO:0000256" key="5">
    <source>
        <dbReference type="PIRSR" id="PIRSR602129-50"/>
    </source>
</evidence>
<gene>
    <name evidence="7" type="ORF">AWJ20_3952</name>
</gene>
<dbReference type="InterPro" id="IPR015424">
    <property type="entry name" value="PyrdxlP-dep_Trfase"/>
</dbReference>
<dbReference type="Gene3D" id="3.40.640.10">
    <property type="entry name" value="Type I PLP-dependent aspartate aminotransferase-like (Major domain)"/>
    <property type="match status" value="1"/>
</dbReference>
<dbReference type="InterPro" id="IPR015422">
    <property type="entry name" value="PyrdxlP-dep_Trfase_small"/>
</dbReference>
<dbReference type="EMBL" id="CP014500">
    <property type="protein sequence ID" value="ANB11152.1"/>
    <property type="molecule type" value="Genomic_DNA"/>
</dbReference>
<dbReference type="Pfam" id="PF00282">
    <property type="entry name" value="Pyridoxal_deC"/>
    <property type="match status" value="1"/>
</dbReference>
<accession>A0A167C2W7</accession>
<dbReference type="KEGG" id="slb:AWJ20_3952"/>
<dbReference type="InterPro" id="IPR015421">
    <property type="entry name" value="PyrdxlP-dep_Trfase_major"/>
</dbReference>
<feature type="modified residue" description="N6-(pyridoxal phosphate)lysine" evidence="5">
    <location>
        <position position="314"/>
    </location>
</feature>
<evidence type="ECO:0000256" key="4">
    <source>
        <dbReference type="ARBA" id="ARBA00023239"/>
    </source>
</evidence>
<dbReference type="OrthoDB" id="2161780at2759"/>
<dbReference type="AlphaFoldDB" id="A0A167C2W7"/>
<protein>
    <recommendedName>
        <fullName evidence="9">L-2,4-diaminobutyrate decarboxylase</fullName>
    </recommendedName>
</protein>
<evidence type="ECO:0000256" key="6">
    <source>
        <dbReference type="RuleBase" id="RU000382"/>
    </source>
</evidence>
<dbReference type="GO" id="GO:0016831">
    <property type="term" value="F:carboxy-lyase activity"/>
    <property type="evidence" value="ECO:0007669"/>
    <property type="project" value="TreeGrafter"/>
</dbReference>
<dbReference type="GeneID" id="30036030"/>
<evidence type="ECO:0000313" key="8">
    <source>
        <dbReference type="Proteomes" id="UP000189580"/>
    </source>
</evidence>